<dbReference type="InterPro" id="IPR008816">
    <property type="entry name" value="Gly_zipper_2TM_dom"/>
</dbReference>
<dbReference type="AlphaFoldDB" id="A0A5Q2QCC4"/>
<accession>A0A5Q2QCC4</accession>
<evidence type="ECO:0000313" key="4">
    <source>
        <dbReference type="Proteomes" id="UP000388235"/>
    </source>
</evidence>
<feature type="signal peptide" evidence="1">
    <location>
        <begin position="1"/>
        <end position="17"/>
    </location>
</feature>
<evidence type="ECO:0000259" key="2">
    <source>
        <dbReference type="Pfam" id="PF05433"/>
    </source>
</evidence>
<evidence type="ECO:0000256" key="1">
    <source>
        <dbReference type="SAM" id="SignalP"/>
    </source>
</evidence>
<proteinExistence type="predicted"/>
<evidence type="ECO:0000313" key="3">
    <source>
        <dbReference type="EMBL" id="QGG79480.1"/>
    </source>
</evidence>
<keyword evidence="1" id="KW-0732">Signal</keyword>
<organism evidence="3 4">
    <name type="scientific">Litorivicinus lipolyticus</name>
    <dbReference type="NCBI Taxonomy" id="418701"/>
    <lineage>
        <taxon>Bacteria</taxon>
        <taxon>Pseudomonadati</taxon>
        <taxon>Pseudomonadota</taxon>
        <taxon>Gammaproteobacteria</taxon>
        <taxon>Oceanospirillales</taxon>
        <taxon>Litorivicinaceae</taxon>
        <taxon>Litorivicinus</taxon>
    </lineage>
</organism>
<dbReference type="Pfam" id="PF05433">
    <property type="entry name" value="Rick_17kDa_Anti"/>
    <property type="match status" value="1"/>
</dbReference>
<protein>
    <submittedName>
        <fullName evidence="3">Glycine zipper 2TM domain-containing protein</fullName>
    </submittedName>
</protein>
<reference evidence="3 4" key="1">
    <citation type="submission" date="2019-11" db="EMBL/GenBank/DDBJ databases">
        <authorList>
            <person name="Khan S.A."/>
            <person name="Jeon C.O."/>
            <person name="Chun B.H."/>
        </authorList>
    </citation>
    <scope>NUCLEOTIDE SEQUENCE [LARGE SCALE GENOMIC DNA]</scope>
    <source>
        <strain evidence="3 4">IMCC 1097</strain>
    </source>
</reference>
<name>A0A5Q2QCC4_9GAMM</name>
<gene>
    <name evidence="3" type="ORF">GH975_02415</name>
</gene>
<keyword evidence="4" id="KW-1185">Reference proteome</keyword>
<dbReference type="RefSeq" id="WP_153712984.1">
    <property type="nucleotide sequence ID" value="NZ_CP045871.1"/>
</dbReference>
<feature type="chain" id="PRO_5024376306" evidence="1">
    <location>
        <begin position="18"/>
        <end position="156"/>
    </location>
</feature>
<dbReference type="GO" id="GO:0019867">
    <property type="term" value="C:outer membrane"/>
    <property type="evidence" value="ECO:0007669"/>
    <property type="project" value="InterPro"/>
</dbReference>
<dbReference type="KEGG" id="llp:GH975_02415"/>
<sequence length="156" mass="15587">MAHIIKVLLAVSTLVLAGCASSLKGDVYSRGEARDVATVQYGTINEVRAVIIEGTQSGAGAVAGGAIGGIAGSGVSSGSRESRIGAILVGAVGALVGNKAEEALTKTQGLEMVVSLDAGRVISLVQEVSRVDEFAPGQRVKVIGTGKNTRVSPAAD</sequence>
<dbReference type="OrthoDB" id="5298161at2"/>
<feature type="domain" description="Glycine zipper 2TM" evidence="2">
    <location>
        <begin position="59"/>
        <end position="100"/>
    </location>
</feature>
<dbReference type="EMBL" id="CP045871">
    <property type="protein sequence ID" value="QGG79480.1"/>
    <property type="molecule type" value="Genomic_DNA"/>
</dbReference>
<dbReference type="PROSITE" id="PS51257">
    <property type="entry name" value="PROKAR_LIPOPROTEIN"/>
    <property type="match status" value="1"/>
</dbReference>
<dbReference type="Proteomes" id="UP000388235">
    <property type="component" value="Chromosome"/>
</dbReference>